<proteinExistence type="predicted"/>
<name>A0A2V3IJ25_9FLOR</name>
<reference evidence="1 2" key="1">
    <citation type="journal article" date="2018" name="Mol. Biol. Evol.">
        <title>Analysis of the draft genome of the red seaweed Gracilariopsis chorda provides insights into genome size evolution in Rhodophyta.</title>
        <authorList>
            <person name="Lee J."/>
            <person name="Yang E.C."/>
            <person name="Graf L."/>
            <person name="Yang J.H."/>
            <person name="Qiu H."/>
            <person name="Zel Zion U."/>
            <person name="Chan C.X."/>
            <person name="Stephens T.G."/>
            <person name="Weber A.P.M."/>
            <person name="Boo G.H."/>
            <person name="Boo S.M."/>
            <person name="Kim K.M."/>
            <person name="Shin Y."/>
            <person name="Jung M."/>
            <person name="Lee S.J."/>
            <person name="Yim H.S."/>
            <person name="Lee J.H."/>
            <person name="Bhattacharya D."/>
            <person name="Yoon H.S."/>
        </authorList>
    </citation>
    <scope>NUCLEOTIDE SEQUENCE [LARGE SCALE GENOMIC DNA]</scope>
    <source>
        <strain evidence="1 2">SKKU-2015</strain>
        <tissue evidence="1">Whole body</tissue>
    </source>
</reference>
<accession>A0A2V3IJ25</accession>
<dbReference type="EMBL" id="NBIV01000177">
    <property type="protein sequence ID" value="PXF42105.1"/>
    <property type="molecule type" value="Genomic_DNA"/>
</dbReference>
<dbReference type="Proteomes" id="UP000247409">
    <property type="component" value="Unassembled WGS sequence"/>
</dbReference>
<evidence type="ECO:0000313" key="2">
    <source>
        <dbReference type="Proteomes" id="UP000247409"/>
    </source>
</evidence>
<gene>
    <name evidence="1" type="ORF">BWQ96_08211</name>
</gene>
<comment type="caution">
    <text evidence="1">The sequence shown here is derived from an EMBL/GenBank/DDBJ whole genome shotgun (WGS) entry which is preliminary data.</text>
</comment>
<dbReference type="AlphaFoldDB" id="A0A2V3IJ25"/>
<sequence>MAIFRDKHCDIMHKLLLSLKDRADSEHLEVLKLKRQDEDLRAENLLIRLKLTEYKEKVHGIPETNSEIKEALAELRELGLDFALVSKPCCTEPEENIALTWNRIGIINDTILGATESRYDFEVRPSSISTVQISFKATT</sequence>
<protein>
    <submittedName>
        <fullName evidence="1">Uncharacterized protein</fullName>
    </submittedName>
</protein>
<organism evidence="1 2">
    <name type="scientific">Gracilariopsis chorda</name>
    <dbReference type="NCBI Taxonomy" id="448386"/>
    <lineage>
        <taxon>Eukaryota</taxon>
        <taxon>Rhodophyta</taxon>
        <taxon>Florideophyceae</taxon>
        <taxon>Rhodymeniophycidae</taxon>
        <taxon>Gracilariales</taxon>
        <taxon>Gracilariaceae</taxon>
        <taxon>Gracilariopsis</taxon>
    </lineage>
</organism>
<keyword evidence="2" id="KW-1185">Reference proteome</keyword>
<evidence type="ECO:0000313" key="1">
    <source>
        <dbReference type="EMBL" id="PXF42105.1"/>
    </source>
</evidence>